<dbReference type="NCBIfam" id="NF007853">
    <property type="entry name" value="PRK10562.1"/>
    <property type="match status" value="1"/>
</dbReference>
<name>A0ABY1ZMU2_9GAMM</name>
<protein>
    <submittedName>
        <fullName evidence="4">N-acetyltransferase</fullName>
    </submittedName>
</protein>
<evidence type="ECO:0000259" key="3">
    <source>
        <dbReference type="PROSITE" id="PS51186"/>
    </source>
</evidence>
<evidence type="ECO:0000313" key="4">
    <source>
        <dbReference type="EMBL" id="TBW57720.1"/>
    </source>
</evidence>
<comment type="caution">
    <text evidence="4">The sequence shown here is derived from an EMBL/GenBank/DDBJ whole genome shotgun (WGS) entry which is preliminary data.</text>
</comment>
<dbReference type="PROSITE" id="PS51186">
    <property type="entry name" value="GNAT"/>
    <property type="match status" value="1"/>
</dbReference>
<feature type="domain" description="N-acetyltransferase" evidence="3">
    <location>
        <begin position="1"/>
        <end position="141"/>
    </location>
</feature>
<dbReference type="Proteomes" id="UP000313645">
    <property type="component" value="Unassembled WGS sequence"/>
</dbReference>
<reference evidence="4 5" key="1">
    <citation type="submission" date="2019-02" db="EMBL/GenBank/DDBJ databases">
        <title>Marinobacter halodurans sp. nov., a marine bacterium isolated from sea tidal flat.</title>
        <authorList>
            <person name="Yoo Y."/>
            <person name="Lee D.W."/>
            <person name="Kim B.S."/>
            <person name="Kim J.-J."/>
        </authorList>
    </citation>
    <scope>NUCLEOTIDE SEQUENCE [LARGE SCALE GENOMIC DNA]</scope>
    <source>
        <strain evidence="4 5">YJ-S3-2</strain>
    </source>
</reference>
<dbReference type="InterPro" id="IPR000182">
    <property type="entry name" value="GNAT_dom"/>
</dbReference>
<keyword evidence="2" id="KW-0012">Acyltransferase</keyword>
<dbReference type="Pfam" id="PF13508">
    <property type="entry name" value="Acetyltransf_7"/>
    <property type="match status" value="1"/>
</dbReference>
<dbReference type="PANTHER" id="PTHR43800">
    <property type="entry name" value="PEPTIDYL-LYSINE N-ACETYLTRANSFERASE YJAB"/>
    <property type="match status" value="1"/>
</dbReference>
<gene>
    <name evidence="4" type="ORF">EZI54_06725</name>
</gene>
<accession>A0ABY1ZMU2</accession>
<dbReference type="Gene3D" id="3.40.630.30">
    <property type="match status" value="1"/>
</dbReference>
<dbReference type="SUPFAM" id="SSF55729">
    <property type="entry name" value="Acyl-CoA N-acyltransferases (Nat)"/>
    <property type="match status" value="1"/>
</dbReference>
<dbReference type="RefSeq" id="WP_131480288.1">
    <property type="nucleotide sequence ID" value="NZ_SJDL01000007.1"/>
</dbReference>
<keyword evidence="1" id="KW-0808">Transferase</keyword>
<evidence type="ECO:0000313" key="5">
    <source>
        <dbReference type="Proteomes" id="UP000313645"/>
    </source>
</evidence>
<dbReference type="InterPro" id="IPR016181">
    <property type="entry name" value="Acyl_CoA_acyltransferase"/>
</dbReference>
<dbReference type="CDD" id="cd04301">
    <property type="entry name" value="NAT_SF"/>
    <property type="match status" value="1"/>
</dbReference>
<proteinExistence type="predicted"/>
<evidence type="ECO:0000256" key="1">
    <source>
        <dbReference type="ARBA" id="ARBA00022679"/>
    </source>
</evidence>
<keyword evidence="5" id="KW-1185">Reference proteome</keyword>
<organism evidence="4 5">
    <name type="scientific">Marinobacter halodurans</name>
    <dbReference type="NCBI Taxonomy" id="2528979"/>
    <lineage>
        <taxon>Bacteria</taxon>
        <taxon>Pseudomonadati</taxon>
        <taxon>Pseudomonadota</taxon>
        <taxon>Gammaproteobacteria</taxon>
        <taxon>Pseudomonadales</taxon>
        <taxon>Marinobacteraceae</taxon>
        <taxon>Marinobacter</taxon>
    </lineage>
</organism>
<evidence type="ECO:0000256" key="2">
    <source>
        <dbReference type="ARBA" id="ARBA00023315"/>
    </source>
</evidence>
<dbReference type="PANTHER" id="PTHR43800:SF1">
    <property type="entry name" value="PEPTIDYL-LYSINE N-ACETYLTRANSFERASE YJAB"/>
    <property type="match status" value="1"/>
</dbReference>
<sequence length="141" mass="16132">MIREYTQADVDQILEIWLSASIEAHHFIEPEFWHSTINDMRDVYIPASETFVLESERTVIGFHSLNGENLAAIFVAPELQGKGIGTALLDNAKSRRKNLRPTVYRENISSVRFYEKHGFNSAGEQMDEHTGHPELIMAYHS</sequence>
<dbReference type="EMBL" id="SJDL01000007">
    <property type="protein sequence ID" value="TBW57720.1"/>
    <property type="molecule type" value="Genomic_DNA"/>
</dbReference>